<sequence length="327" mass="39067">MMLLLKWSIIYLINVYLFMNLIICELQLNNKLYYYKIDNCETTIELGNWCEWSKWSKCDFITCTRQRIRECNCPKPLSWTKLTECKIYKPQNDYRINNTIIKHTRHIRLTSNTEMECQIPTIYEGIYYPDCFKLQQKPKNIKYSSHKFKSDYFCKIINHTMEIDLCAKDLTNSQILTKGMREYDIGACNNWLVLHHWNMENLSIQLKHIYDAYSELGRKCSFETDYYYPLCTYHTFYSEYTRSDYGRLNNLAYDIENCRFACAIHLQCKAIEFLYGVHCILAFDFDKSILSQSIGTIIELKPSECNFKIKDDHYIYPYSNAVSVLHV</sequence>
<keyword evidence="1" id="KW-0472">Membrane</keyword>
<reference evidence="3" key="1">
    <citation type="submission" date="2023-11" db="UniProtKB">
        <authorList>
            <consortium name="WormBaseParasite"/>
        </authorList>
    </citation>
    <scope>IDENTIFICATION</scope>
</reference>
<dbReference type="Proteomes" id="UP000050790">
    <property type="component" value="Unassembled WGS sequence"/>
</dbReference>
<proteinExistence type="predicted"/>
<dbReference type="WBParaSite" id="SMRG1_68220.2">
    <property type="protein sequence ID" value="SMRG1_68220.2"/>
    <property type="gene ID" value="SMRG1_68220"/>
</dbReference>
<feature type="transmembrane region" description="Helical" evidence="1">
    <location>
        <begin position="6"/>
        <end position="26"/>
    </location>
</feature>
<evidence type="ECO:0000313" key="2">
    <source>
        <dbReference type="Proteomes" id="UP000050790"/>
    </source>
</evidence>
<keyword evidence="1" id="KW-1133">Transmembrane helix</keyword>
<name>A0AA85A780_9TREM</name>
<evidence type="ECO:0000256" key="1">
    <source>
        <dbReference type="SAM" id="Phobius"/>
    </source>
</evidence>
<dbReference type="AlphaFoldDB" id="A0AA85A780"/>
<keyword evidence="1" id="KW-0812">Transmembrane</keyword>
<organism evidence="2 3">
    <name type="scientific">Schistosoma margrebowiei</name>
    <dbReference type="NCBI Taxonomy" id="48269"/>
    <lineage>
        <taxon>Eukaryota</taxon>
        <taxon>Metazoa</taxon>
        <taxon>Spiralia</taxon>
        <taxon>Lophotrochozoa</taxon>
        <taxon>Platyhelminthes</taxon>
        <taxon>Trematoda</taxon>
        <taxon>Digenea</taxon>
        <taxon>Strigeidida</taxon>
        <taxon>Schistosomatoidea</taxon>
        <taxon>Schistosomatidae</taxon>
        <taxon>Schistosoma</taxon>
    </lineage>
</organism>
<evidence type="ECO:0000313" key="3">
    <source>
        <dbReference type="WBParaSite" id="SMRG1_68220.2"/>
    </source>
</evidence>
<protein>
    <submittedName>
        <fullName evidence="3">Apple domain-containing protein</fullName>
    </submittedName>
</protein>
<accession>A0AA85A780</accession>